<dbReference type="AlphaFoldDB" id="A0AAW1JV91"/>
<dbReference type="EMBL" id="JASPKY010000339">
    <property type="protein sequence ID" value="KAK9707953.1"/>
    <property type="molecule type" value="Genomic_DNA"/>
</dbReference>
<protein>
    <submittedName>
        <fullName evidence="1">Uncharacterized protein</fullName>
    </submittedName>
</protein>
<organism evidence="1 2">
    <name type="scientific">Popillia japonica</name>
    <name type="common">Japanese beetle</name>
    <dbReference type="NCBI Taxonomy" id="7064"/>
    <lineage>
        <taxon>Eukaryota</taxon>
        <taxon>Metazoa</taxon>
        <taxon>Ecdysozoa</taxon>
        <taxon>Arthropoda</taxon>
        <taxon>Hexapoda</taxon>
        <taxon>Insecta</taxon>
        <taxon>Pterygota</taxon>
        <taxon>Neoptera</taxon>
        <taxon>Endopterygota</taxon>
        <taxon>Coleoptera</taxon>
        <taxon>Polyphaga</taxon>
        <taxon>Scarabaeiformia</taxon>
        <taxon>Scarabaeidae</taxon>
        <taxon>Rutelinae</taxon>
        <taxon>Popillia</taxon>
    </lineage>
</organism>
<dbReference type="Proteomes" id="UP001458880">
    <property type="component" value="Unassembled WGS sequence"/>
</dbReference>
<comment type="caution">
    <text evidence="1">The sequence shown here is derived from an EMBL/GenBank/DDBJ whole genome shotgun (WGS) entry which is preliminary data.</text>
</comment>
<sequence length="121" mass="13286">MWLSSDHDPILVPFGGKLQSSDVSSRGCGFLVDGVTSLEAAAENFTGLIVKFSAASPKKRPRHQEKRNPETRYQMIGVLLREERELDCDSTIAISIMPGLVPGRKYVGTSGECTSTSERER</sequence>
<name>A0AAW1JV91_POPJA</name>
<keyword evidence="2" id="KW-1185">Reference proteome</keyword>
<evidence type="ECO:0000313" key="2">
    <source>
        <dbReference type="Proteomes" id="UP001458880"/>
    </source>
</evidence>
<proteinExistence type="predicted"/>
<reference evidence="1 2" key="1">
    <citation type="journal article" date="2024" name="BMC Genomics">
        <title>De novo assembly and annotation of Popillia japonica's genome with initial clues to its potential as an invasive pest.</title>
        <authorList>
            <person name="Cucini C."/>
            <person name="Boschi S."/>
            <person name="Funari R."/>
            <person name="Cardaioli E."/>
            <person name="Iannotti N."/>
            <person name="Marturano G."/>
            <person name="Paoli F."/>
            <person name="Bruttini M."/>
            <person name="Carapelli A."/>
            <person name="Frati F."/>
            <person name="Nardi F."/>
        </authorList>
    </citation>
    <scope>NUCLEOTIDE SEQUENCE [LARGE SCALE GENOMIC DNA]</scope>
    <source>
        <strain evidence="1">DMR45628</strain>
    </source>
</reference>
<accession>A0AAW1JV91</accession>
<evidence type="ECO:0000313" key="1">
    <source>
        <dbReference type="EMBL" id="KAK9707953.1"/>
    </source>
</evidence>
<gene>
    <name evidence="1" type="ORF">QE152_g27526</name>
</gene>